<evidence type="ECO:0000313" key="11">
    <source>
        <dbReference type="Proteomes" id="UP001366166"/>
    </source>
</evidence>
<evidence type="ECO:0000256" key="1">
    <source>
        <dbReference type="ARBA" id="ARBA00022670"/>
    </source>
</evidence>
<dbReference type="SUPFAM" id="SSF48452">
    <property type="entry name" value="TPR-like"/>
    <property type="match status" value="1"/>
</dbReference>
<dbReference type="CDD" id="cd07333">
    <property type="entry name" value="M48C_bepA_like"/>
    <property type="match status" value="1"/>
</dbReference>
<reference evidence="11" key="1">
    <citation type="journal article" date="2023" name="Arch. Microbiol.">
        <title>Desulfoferula mesophilus gen. nov. sp. nov., a mesophilic sulfate-reducing bacterium isolated from a brackish lake sediment.</title>
        <authorList>
            <person name="Watanabe T."/>
            <person name="Yabe T."/>
            <person name="Tsuji J.M."/>
            <person name="Fukui M."/>
        </authorList>
    </citation>
    <scope>NUCLEOTIDE SEQUENCE [LARGE SCALE GENOMIC DNA]</scope>
    <source>
        <strain evidence="11">12FAK</strain>
    </source>
</reference>
<dbReference type="Pfam" id="PF13174">
    <property type="entry name" value="TPR_6"/>
    <property type="match status" value="1"/>
</dbReference>
<evidence type="ECO:0000256" key="6">
    <source>
        <dbReference type="PROSITE-ProRule" id="PRU00339"/>
    </source>
</evidence>
<keyword evidence="1 7" id="KW-0645">Protease</keyword>
<keyword evidence="5 7" id="KW-0482">Metalloprotease</keyword>
<evidence type="ECO:0000256" key="2">
    <source>
        <dbReference type="ARBA" id="ARBA00022723"/>
    </source>
</evidence>
<dbReference type="GO" id="GO:0004222">
    <property type="term" value="F:metalloendopeptidase activity"/>
    <property type="evidence" value="ECO:0007669"/>
    <property type="project" value="InterPro"/>
</dbReference>
<evidence type="ECO:0000256" key="5">
    <source>
        <dbReference type="ARBA" id="ARBA00023049"/>
    </source>
</evidence>
<dbReference type="InterPro" id="IPR011990">
    <property type="entry name" value="TPR-like_helical_dom_sf"/>
</dbReference>
<dbReference type="KEGG" id="dmp:FAK_28780"/>
<dbReference type="InterPro" id="IPR019734">
    <property type="entry name" value="TPR_rpt"/>
</dbReference>
<dbReference type="PANTHER" id="PTHR22726:SF1">
    <property type="entry name" value="METALLOENDOPEPTIDASE OMA1, MITOCHONDRIAL"/>
    <property type="match status" value="1"/>
</dbReference>
<sequence>MVSMRHRCSYRAAAAVLLVFFAIFLAACAKNPVTGEEQLVFMSENQEITMGNNYYPQVIQLNNGPVPQDPQLQAYVSGVGNKLARLSHRPNLPWQFTVVDSSQVNAFALPGGKICITRGLITKMDSEDELAGVLGHEIGHVTARHAVSAYTRQVLMAGAMLGLAIALSDSEYSQVALAAAGVAGGLMMLSYSRDQERQCDELGYEYMTKAGYNPTAMVNTFRLFQKMQKSEPGMIDGMLSSHPLPQERIAAAEQRALASPLSSQPYKTKQFQLSLKQQMRVVPAYAALDKGNALAKKKQWGQAVSQYQKAIALYPQESMFYSRLAIAQIKQKQTATALSNAKEGARLSDGRFYPNLILGMVAFANRDYSLAVDAHRAAAQTMPDHVINNFMLAYSYDKIGPRSQAVTYYRKVKAASPKSGYGKAAAKRLKQLGYY</sequence>
<keyword evidence="6" id="KW-0802">TPR repeat</keyword>
<proteinExistence type="inferred from homology"/>
<dbReference type="PANTHER" id="PTHR22726">
    <property type="entry name" value="METALLOENDOPEPTIDASE OMA1"/>
    <property type="match status" value="1"/>
</dbReference>
<dbReference type="AlphaFoldDB" id="A0AAU9F2L3"/>
<keyword evidence="11" id="KW-1185">Reference proteome</keyword>
<evidence type="ECO:0000256" key="3">
    <source>
        <dbReference type="ARBA" id="ARBA00022801"/>
    </source>
</evidence>
<evidence type="ECO:0000256" key="4">
    <source>
        <dbReference type="ARBA" id="ARBA00022833"/>
    </source>
</evidence>
<keyword evidence="8" id="KW-0732">Signal</keyword>
<gene>
    <name evidence="10" type="ORF">FAK_28780</name>
</gene>
<dbReference type="Pfam" id="PF01435">
    <property type="entry name" value="Peptidase_M48"/>
    <property type="match status" value="1"/>
</dbReference>
<feature type="signal peptide" evidence="8">
    <location>
        <begin position="1"/>
        <end position="29"/>
    </location>
</feature>
<dbReference type="GO" id="GO:0051603">
    <property type="term" value="P:proteolysis involved in protein catabolic process"/>
    <property type="evidence" value="ECO:0007669"/>
    <property type="project" value="TreeGrafter"/>
</dbReference>
<dbReference type="InterPro" id="IPR051156">
    <property type="entry name" value="Mito/Outer_Membr_Metalloprot"/>
</dbReference>
<dbReference type="GO" id="GO:0016020">
    <property type="term" value="C:membrane"/>
    <property type="evidence" value="ECO:0007669"/>
    <property type="project" value="TreeGrafter"/>
</dbReference>
<comment type="cofactor">
    <cofactor evidence="7">
        <name>Zn(2+)</name>
        <dbReference type="ChEBI" id="CHEBI:29105"/>
    </cofactor>
    <text evidence="7">Binds 1 zinc ion per subunit.</text>
</comment>
<feature type="repeat" description="TPR" evidence="6">
    <location>
        <begin position="284"/>
        <end position="317"/>
    </location>
</feature>
<protein>
    <recommendedName>
        <fullName evidence="9">Peptidase M48 domain-containing protein</fullName>
    </recommendedName>
</protein>
<dbReference type="Gene3D" id="3.30.2010.10">
    <property type="entry name" value="Metalloproteases ('zincins'), catalytic domain"/>
    <property type="match status" value="1"/>
</dbReference>
<keyword evidence="3 7" id="KW-0378">Hydrolase</keyword>
<accession>A0AAU9F2L3</accession>
<dbReference type="GO" id="GO:0046872">
    <property type="term" value="F:metal ion binding"/>
    <property type="evidence" value="ECO:0007669"/>
    <property type="project" value="UniProtKB-KW"/>
</dbReference>
<evidence type="ECO:0000256" key="8">
    <source>
        <dbReference type="SAM" id="SignalP"/>
    </source>
</evidence>
<keyword evidence="4 7" id="KW-0862">Zinc</keyword>
<evidence type="ECO:0000259" key="9">
    <source>
        <dbReference type="Pfam" id="PF01435"/>
    </source>
</evidence>
<dbReference type="Gene3D" id="1.25.40.10">
    <property type="entry name" value="Tetratricopeptide repeat domain"/>
    <property type="match status" value="2"/>
</dbReference>
<dbReference type="InterPro" id="IPR001915">
    <property type="entry name" value="Peptidase_M48"/>
</dbReference>
<dbReference type="PROSITE" id="PS50005">
    <property type="entry name" value="TPR"/>
    <property type="match status" value="1"/>
</dbReference>
<dbReference type="RefSeq" id="WP_338600779.1">
    <property type="nucleotide sequence ID" value="NZ_AP028679.1"/>
</dbReference>
<dbReference type="EMBL" id="AP028679">
    <property type="protein sequence ID" value="BEQ15812.1"/>
    <property type="molecule type" value="Genomic_DNA"/>
</dbReference>
<evidence type="ECO:0000313" key="10">
    <source>
        <dbReference type="EMBL" id="BEQ15812.1"/>
    </source>
</evidence>
<feature type="domain" description="Peptidase M48" evidence="9">
    <location>
        <begin position="70"/>
        <end position="255"/>
    </location>
</feature>
<comment type="similarity">
    <text evidence="7">Belongs to the peptidase M48 family.</text>
</comment>
<dbReference type="Proteomes" id="UP001366166">
    <property type="component" value="Chromosome"/>
</dbReference>
<name>A0AAU9F2L3_9BACT</name>
<evidence type="ECO:0000256" key="7">
    <source>
        <dbReference type="RuleBase" id="RU003983"/>
    </source>
</evidence>
<feature type="chain" id="PRO_5043728674" description="Peptidase M48 domain-containing protein" evidence="8">
    <location>
        <begin position="30"/>
        <end position="435"/>
    </location>
</feature>
<organism evidence="10 11">
    <name type="scientific">Desulfoferula mesophila</name>
    <dbReference type="NCBI Taxonomy" id="3058419"/>
    <lineage>
        <taxon>Bacteria</taxon>
        <taxon>Pseudomonadati</taxon>
        <taxon>Thermodesulfobacteriota</taxon>
        <taxon>Desulfarculia</taxon>
        <taxon>Desulfarculales</taxon>
        <taxon>Desulfarculaceae</taxon>
        <taxon>Desulfoferula</taxon>
    </lineage>
</organism>
<dbReference type="PROSITE" id="PS51257">
    <property type="entry name" value="PROKAR_LIPOPROTEIN"/>
    <property type="match status" value="1"/>
</dbReference>
<dbReference type="SMART" id="SM00028">
    <property type="entry name" value="TPR"/>
    <property type="match status" value="3"/>
</dbReference>
<keyword evidence="2" id="KW-0479">Metal-binding</keyword>